<sequence length="203" mass="23299">MKEHELGSIATEALDKYFPADDRSTDTARHQEVRTQVTDRCGLYRREETTGTTKTKDKRRAMIGRIRVQVPTETKDKRGTMLGRIGGQVSRVDNTMGQRDTANKDRTGRWTQDRSTQVIHHGATNRVTGLDLTTRTREQGHIDKAVIKTVIWSMSTRKAPGRDGVRAGTLRDTWRELGDFWEQVLNDCWTTRRMPAEWKEGDL</sequence>
<name>A0ABR1BAH3_POLSC</name>
<gene>
    <name evidence="1" type="ORF">RUM44_007761</name>
</gene>
<reference evidence="1 2" key="1">
    <citation type="submission" date="2023-09" db="EMBL/GenBank/DDBJ databases">
        <title>Genomes of two closely related lineages of the louse Polyplax serrata with different host specificities.</title>
        <authorList>
            <person name="Martinu J."/>
            <person name="Tarabai H."/>
            <person name="Stefka J."/>
            <person name="Hypsa V."/>
        </authorList>
    </citation>
    <scope>NUCLEOTIDE SEQUENCE [LARGE SCALE GENOMIC DNA]</scope>
    <source>
        <strain evidence="1">98ZLc_SE</strain>
    </source>
</reference>
<protein>
    <submittedName>
        <fullName evidence="1">Uncharacterized protein</fullName>
    </submittedName>
</protein>
<evidence type="ECO:0000313" key="2">
    <source>
        <dbReference type="Proteomes" id="UP001359485"/>
    </source>
</evidence>
<dbReference type="Proteomes" id="UP001359485">
    <property type="component" value="Unassembled WGS sequence"/>
</dbReference>
<accession>A0ABR1BAH3</accession>
<organism evidence="1 2">
    <name type="scientific">Polyplax serrata</name>
    <name type="common">Common mouse louse</name>
    <dbReference type="NCBI Taxonomy" id="468196"/>
    <lineage>
        <taxon>Eukaryota</taxon>
        <taxon>Metazoa</taxon>
        <taxon>Ecdysozoa</taxon>
        <taxon>Arthropoda</taxon>
        <taxon>Hexapoda</taxon>
        <taxon>Insecta</taxon>
        <taxon>Pterygota</taxon>
        <taxon>Neoptera</taxon>
        <taxon>Paraneoptera</taxon>
        <taxon>Psocodea</taxon>
        <taxon>Troctomorpha</taxon>
        <taxon>Phthiraptera</taxon>
        <taxon>Anoplura</taxon>
        <taxon>Polyplacidae</taxon>
        <taxon>Polyplax</taxon>
    </lineage>
</organism>
<keyword evidence="2" id="KW-1185">Reference proteome</keyword>
<comment type="caution">
    <text evidence="1">The sequence shown here is derived from an EMBL/GenBank/DDBJ whole genome shotgun (WGS) entry which is preliminary data.</text>
</comment>
<dbReference type="EMBL" id="JAWJWF010000002">
    <property type="protein sequence ID" value="KAK6637346.1"/>
    <property type="molecule type" value="Genomic_DNA"/>
</dbReference>
<evidence type="ECO:0000313" key="1">
    <source>
        <dbReference type="EMBL" id="KAK6637346.1"/>
    </source>
</evidence>
<proteinExistence type="predicted"/>